<keyword evidence="3" id="KW-1185">Reference proteome</keyword>
<dbReference type="InterPro" id="IPR011009">
    <property type="entry name" value="Kinase-like_dom_sf"/>
</dbReference>
<sequence>MTTESNLYLSNSPQLHWRDYLETSDSFQGFQWTYFADLSPGPLKQRAGLFLSVVDWDQLRFYTSGKKYGVDCVLLPNIGLGYNHMVRVLEFVDGTRWIARLRMPSLNGSTSDGASITAEFTTISFVVSVTDIPTPFIHAMEPKVHSLVKASFMLMDRLEGNVGMDLGMEVPSDRKASFFNEMAHIHDVIQGLAESFSIANNGPFPLCHGDFGHNNIVVNDQYQAIGVIDWETAFAAPWEVFAEFPLTLSMTPAKMDAPWNYDEHGNPKDEELLHQVLDQGLYVEAVRKAEAAAGIWDEQLISRSLQDSRRQHLITAMRLFNSGKPGWYGKLVDVFWEGEKAK</sequence>
<evidence type="ECO:0000259" key="1">
    <source>
        <dbReference type="Pfam" id="PF01636"/>
    </source>
</evidence>
<dbReference type="PANTHER" id="PTHR21310:SF37">
    <property type="entry name" value="AMINOGLYCOSIDE PHOSPHOTRANSFERASE DOMAIN-CONTAINING PROTEIN"/>
    <property type="match status" value="1"/>
</dbReference>
<comment type="caution">
    <text evidence="2">The sequence shown here is derived from an EMBL/GenBank/DDBJ whole genome shotgun (WGS) entry which is preliminary data.</text>
</comment>
<protein>
    <recommendedName>
        <fullName evidence="1">Aminoglycoside phosphotransferase domain-containing protein</fullName>
    </recommendedName>
</protein>
<dbReference type="SUPFAM" id="SSF56112">
    <property type="entry name" value="Protein kinase-like (PK-like)"/>
    <property type="match status" value="1"/>
</dbReference>
<dbReference type="AlphaFoldDB" id="A0A9P8C4Q5"/>
<evidence type="ECO:0000313" key="3">
    <source>
        <dbReference type="Proteomes" id="UP000824998"/>
    </source>
</evidence>
<dbReference type="EMBL" id="MU251557">
    <property type="protein sequence ID" value="KAG9232261.1"/>
    <property type="molecule type" value="Genomic_DNA"/>
</dbReference>
<name>A0A9P8C4Q5_9HELO</name>
<dbReference type="Pfam" id="PF01636">
    <property type="entry name" value="APH"/>
    <property type="match status" value="1"/>
</dbReference>
<dbReference type="OrthoDB" id="10003767at2759"/>
<feature type="domain" description="Aminoglycoside phosphotransferase" evidence="1">
    <location>
        <begin position="201"/>
        <end position="237"/>
    </location>
</feature>
<dbReference type="InterPro" id="IPR002575">
    <property type="entry name" value="Aminoglycoside_PTrfase"/>
</dbReference>
<dbReference type="PANTHER" id="PTHR21310">
    <property type="entry name" value="AMINOGLYCOSIDE PHOSPHOTRANSFERASE-RELATED-RELATED"/>
    <property type="match status" value="1"/>
</dbReference>
<accession>A0A9P8C4Q5</accession>
<gene>
    <name evidence="2" type="ORF">BJ875DRAFT_515019</name>
</gene>
<evidence type="ECO:0000313" key="2">
    <source>
        <dbReference type="EMBL" id="KAG9232261.1"/>
    </source>
</evidence>
<dbReference type="Proteomes" id="UP000824998">
    <property type="component" value="Unassembled WGS sequence"/>
</dbReference>
<dbReference type="Gene3D" id="3.90.1200.10">
    <property type="match status" value="1"/>
</dbReference>
<reference evidence="2" key="1">
    <citation type="journal article" date="2021" name="IMA Fungus">
        <title>Genomic characterization of three marine fungi, including Emericellopsis atlantica sp. nov. with signatures of a generalist lifestyle and marine biomass degradation.</title>
        <authorList>
            <person name="Hagestad O.C."/>
            <person name="Hou L."/>
            <person name="Andersen J.H."/>
            <person name="Hansen E.H."/>
            <person name="Altermark B."/>
            <person name="Li C."/>
            <person name="Kuhnert E."/>
            <person name="Cox R.J."/>
            <person name="Crous P.W."/>
            <person name="Spatafora J.W."/>
            <person name="Lail K."/>
            <person name="Amirebrahimi M."/>
            <person name="Lipzen A."/>
            <person name="Pangilinan J."/>
            <person name="Andreopoulos W."/>
            <person name="Hayes R.D."/>
            <person name="Ng V."/>
            <person name="Grigoriev I.V."/>
            <person name="Jackson S.A."/>
            <person name="Sutton T.D.S."/>
            <person name="Dobson A.D.W."/>
            <person name="Rama T."/>
        </authorList>
    </citation>
    <scope>NUCLEOTIDE SEQUENCE</scope>
    <source>
        <strain evidence="2">TRa018bII</strain>
    </source>
</reference>
<dbReference type="InterPro" id="IPR051678">
    <property type="entry name" value="AGP_Transferase"/>
</dbReference>
<organism evidence="2 3">
    <name type="scientific">Amylocarpus encephaloides</name>
    <dbReference type="NCBI Taxonomy" id="45428"/>
    <lineage>
        <taxon>Eukaryota</taxon>
        <taxon>Fungi</taxon>
        <taxon>Dikarya</taxon>
        <taxon>Ascomycota</taxon>
        <taxon>Pezizomycotina</taxon>
        <taxon>Leotiomycetes</taxon>
        <taxon>Helotiales</taxon>
        <taxon>Helotiales incertae sedis</taxon>
        <taxon>Amylocarpus</taxon>
    </lineage>
</organism>
<proteinExistence type="predicted"/>